<proteinExistence type="predicted"/>
<protein>
    <submittedName>
        <fullName evidence="1">Uncharacterized protein</fullName>
    </submittedName>
</protein>
<gene>
    <name evidence="1" type="ORF">DUT91_09665</name>
</gene>
<sequence length="107" mass="11866">MLVDDIHLLTMIGNEEPSSMLTKPLPELSDFGRLEPKVCDSVCAVQIVQKLVEAMMSSIRSLHPDALDRDEENMICFALNQASAAVGNMSNDYYSALETDFRTKRAA</sequence>
<evidence type="ECO:0000313" key="1">
    <source>
        <dbReference type="EMBL" id="RCS23570.1"/>
    </source>
</evidence>
<reference evidence="1 2" key="1">
    <citation type="submission" date="2018-07" db="EMBL/GenBank/DDBJ databases">
        <title>The draft genome of Phyllobacterium salinisoli.</title>
        <authorList>
            <person name="Liu L."/>
            <person name="Li L."/>
            <person name="Zhang X."/>
            <person name="Liang L."/>
        </authorList>
    </citation>
    <scope>NUCLEOTIDE SEQUENCE [LARGE SCALE GENOMIC DNA]</scope>
    <source>
        <strain evidence="1 2">LLAN61</strain>
    </source>
</reference>
<dbReference type="EMBL" id="QOZG01000004">
    <property type="protein sequence ID" value="RCS23570.1"/>
    <property type="molecule type" value="Genomic_DNA"/>
</dbReference>
<dbReference type="AlphaFoldDB" id="A0A368K6B2"/>
<accession>A0A368K6B2</accession>
<evidence type="ECO:0000313" key="2">
    <source>
        <dbReference type="Proteomes" id="UP000253420"/>
    </source>
</evidence>
<name>A0A368K6B2_9HYPH</name>
<organism evidence="1 2">
    <name type="scientific">Phyllobacterium salinisoli</name>
    <dbReference type="NCBI Taxonomy" id="1899321"/>
    <lineage>
        <taxon>Bacteria</taxon>
        <taxon>Pseudomonadati</taxon>
        <taxon>Pseudomonadota</taxon>
        <taxon>Alphaproteobacteria</taxon>
        <taxon>Hyphomicrobiales</taxon>
        <taxon>Phyllobacteriaceae</taxon>
        <taxon>Phyllobacterium</taxon>
    </lineage>
</organism>
<dbReference type="Proteomes" id="UP000253420">
    <property type="component" value="Unassembled WGS sequence"/>
</dbReference>
<keyword evidence="2" id="KW-1185">Reference proteome</keyword>
<comment type="caution">
    <text evidence="1">The sequence shown here is derived from an EMBL/GenBank/DDBJ whole genome shotgun (WGS) entry which is preliminary data.</text>
</comment>